<dbReference type="PANTHER" id="PTHR21324:SF2">
    <property type="entry name" value="EG:22E5.9 PROTEIN"/>
    <property type="match status" value="1"/>
</dbReference>
<feature type="transmembrane region" description="Helical" evidence="6">
    <location>
        <begin position="125"/>
        <end position="145"/>
    </location>
</feature>
<keyword evidence="3 6" id="KW-0812">Transmembrane</keyword>
<feature type="transmembrane region" description="Helical" evidence="6">
    <location>
        <begin position="12"/>
        <end position="34"/>
    </location>
</feature>
<keyword evidence="9" id="KW-1185">Reference proteome</keyword>
<dbReference type="GO" id="GO:0012505">
    <property type="term" value="C:endomembrane system"/>
    <property type="evidence" value="ECO:0007669"/>
    <property type="project" value="UniProtKB-SubCell"/>
</dbReference>
<dbReference type="InterPro" id="IPR050911">
    <property type="entry name" value="DRAM/TMEM150_Autophagy_Mod"/>
</dbReference>
<comment type="similarity">
    <text evidence="2">Belongs to the DRAM/TMEM150 family.</text>
</comment>
<evidence type="ECO:0000256" key="6">
    <source>
        <dbReference type="SAM" id="Phobius"/>
    </source>
</evidence>
<dbReference type="EMBL" id="CAXKWB010006239">
    <property type="protein sequence ID" value="CAL4082220.1"/>
    <property type="molecule type" value="Genomic_DNA"/>
</dbReference>
<gene>
    <name evidence="8" type="ORF">MNOR_LOCUS11745</name>
</gene>
<feature type="domain" description="CWH43-like N-terminal" evidence="7">
    <location>
        <begin position="12"/>
        <end position="145"/>
    </location>
</feature>
<comment type="subcellular location">
    <subcellularLocation>
        <location evidence="1">Endomembrane system</location>
        <topology evidence="1">Multi-pass membrane protein</topology>
    </subcellularLocation>
</comment>
<comment type="caution">
    <text evidence="8">The sequence shown here is derived from an EMBL/GenBank/DDBJ whole genome shotgun (WGS) entry which is preliminary data.</text>
</comment>
<dbReference type="AlphaFoldDB" id="A0AAV2QHT5"/>
<evidence type="ECO:0000313" key="9">
    <source>
        <dbReference type="Proteomes" id="UP001497623"/>
    </source>
</evidence>
<evidence type="ECO:0000259" key="7">
    <source>
        <dbReference type="Pfam" id="PF10277"/>
    </source>
</evidence>
<sequence>MGSDREESPQHWEWLPCACFLSLPVTFMITYLWAVMTHKVEPNFPYISSTGTHPPESCVFGQLLNISALLLGCLVWVRHELIEDYCCQRDTHKSLPWWNNLSSGFGYTGAIGVSLIGNFQANKFSSIHLLGAFLAFGVGNLYIWME</sequence>
<feature type="transmembrane region" description="Helical" evidence="6">
    <location>
        <begin position="97"/>
        <end position="119"/>
    </location>
</feature>
<evidence type="ECO:0000256" key="5">
    <source>
        <dbReference type="ARBA" id="ARBA00023136"/>
    </source>
</evidence>
<keyword evidence="4 6" id="KW-1133">Transmembrane helix</keyword>
<name>A0AAV2QHT5_MEGNR</name>
<accession>A0AAV2QHT5</accession>
<dbReference type="Proteomes" id="UP001497623">
    <property type="component" value="Unassembled WGS sequence"/>
</dbReference>
<dbReference type="PANTHER" id="PTHR21324">
    <property type="entry name" value="FASTING-INDUCIBLE INTEGRAL MEMBRANE PROTEIN TM6P1-RELATED"/>
    <property type="match status" value="1"/>
</dbReference>
<evidence type="ECO:0000256" key="1">
    <source>
        <dbReference type="ARBA" id="ARBA00004127"/>
    </source>
</evidence>
<reference evidence="8 9" key="1">
    <citation type="submission" date="2024-05" db="EMBL/GenBank/DDBJ databases">
        <authorList>
            <person name="Wallberg A."/>
        </authorList>
    </citation>
    <scope>NUCLEOTIDE SEQUENCE [LARGE SCALE GENOMIC DNA]</scope>
</reference>
<evidence type="ECO:0000256" key="3">
    <source>
        <dbReference type="ARBA" id="ARBA00022692"/>
    </source>
</evidence>
<evidence type="ECO:0000256" key="2">
    <source>
        <dbReference type="ARBA" id="ARBA00006565"/>
    </source>
</evidence>
<keyword evidence="5 6" id="KW-0472">Membrane</keyword>
<evidence type="ECO:0000313" key="8">
    <source>
        <dbReference type="EMBL" id="CAL4082220.1"/>
    </source>
</evidence>
<dbReference type="InterPro" id="IPR019402">
    <property type="entry name" value="CWH43_N"/>
</dbReference>
<proteinExistence type="inferred from homology"/>
<feature type="non-terminal residue" evidence="8">
    <location>
        <position position="146"/>
    </location>
</feature>
<organism evidence="8 9">
    <name type="scientific">Meganyctiphanes norvegica</name>
    <name type="common">Northern krill</name>
    <name type="synonym">Thysanopoda norvegica</name>
    <dbReference type="NCBI Taxonomy" id="48144"/>
    <lineage>
        <taxon>Eukaryota</taxon>
        <taxon>Metazoa</taxon>
        <taxon>Ecdysozoa</taxon>
        <taxon>Arthropoda</taxon>
        <taxon>Crustacea</taxon>
        <taxon>Multicrustacea</taxon>
        <taxon>Malacostraca</taxon>
        <taxon>Eumalacostraca</taxon>
        <taxon>Eucarida</taxon>
        <taxon>Euphausiacea</taxon>
        <taxon>Euphausiidae</taxon>
        <taxon>Meganyctiphanes</taxon>
    </lineage>
</organism>
<evidence type="ECO:0000256" key="4">
    <source>
        <dbReference type="ARBA" id="ARBA00022989"/>
    </source>
</evidence>
<feature type="transmembrane region" description="Helical" evidence="6">
    <location>
        <begin position="59"/>
        <end position="77"/>
    </location>
</feature>
<dbReference type="Pfam" id="PF10277">
    <property type="entry name" value="Frag1"/>
    <property type="match status" value="1"/>
</dbReference>
<protein>
    <recommendedName>
        <fullName evidence="7">CWH43-like N-terminal domain-containing protein</fullName>
    </recommendedName>
</protein>